<organism evidence="1 2">
    <name type="scientific">Paraburkholderia aspalathi</name>
    <dbReference type="NCBI Taxonomy" id="1324617"/>
    <lineage>
        <taxon>Bacteria</taxon>
        <taxon>Pseudomonadati</taxon>
        <taxon>Pseudomonadota</taxon>
        <taxon>Betaproteobacteria</taxon>
        <taxon>Burkholderiales</taxon>
        <taxon>Burkholderiaceae</taxon>
        <taxon>Paraburkholderia</taxon>
    </lineage>
</organism>
<protein>
    <submittedName>
        <fullName evidence="1">Uncharacterized protein</fullName>
    </submittedName>
</protein>
<dbReference type="EMBL" id="FPBH01000020">
    <property type="protein sequence ID" value="SFU23154.1"/>
    <property type="molecule type" value="Genomic_DNA"/>
</dbReference>
<reference evidence="1 2" key="1">
    <citation type="submission" date="2016-10" db="EMBL/GenBank/DDBJ databases">
        <authorList>
            <person name="de Groot N.N."/>
        </authorList>
    </citation>
    <scope>NUCLEOTIDE SEQUENCE [LARGE SCALE GENOMIC DNA]</scope>
    <source>
        <strain evidence="1 2">LMG 27731</strain>
    </source>
</reference>
<evidence type="ECO:0000313" key="1">
    <source>
        <dbReference type="EMBL" id="SFU23154.1"/>
    </source>
</evidence>
<dbReference type="Proteomes" id="UP000198844">
    <property type="component" value="Unassembled WGS sequence"/>
</dbReference>
<name>A0A1I7EGU1_9BURK</name>
<accession>A0A1I7EGU1</accession>
<gene>
    <name evidence="1" type="ORF">SAMN05192563_102039</name>
</gene>
<dbReference type="AlphaFoldDB" id="A0A1I7EGU1"/>
<evidence type="ECO:0000313" key="2">
    <source>
        <dbReference type="Proteomes" id="UP000198844"/>
    </source>
</evidence>
<sequence length="97" mass="11249">MIEWLGIAYEFAKDLKDALQWEEQEKSVDRDWLDKSGFAKQMAASGIDLYWSRPDNIATRELDGWPVVLELDRGKRVRYRLVRYDGTTLIGKPAKSA</sequence>
<proteinExistence type="predicted"/>